<evidence type="ECO:0000256" key="6">
    <source>
        <dbReference type="ARBA" id="ARBA00023136"/>
    </source>
</evidence>
<gene>
    <name evidence="11" type="ORF">GCM10023215_67690</name>
</gene>
<feature type="transmembrane region" description="Helical" evidence="9">
    <location>
        <begin position="117"/>
        <end position="137"/>
    </location>
</feature>
<dbReference type="RefSeq" id="WP_345384906.1">
    <property type="nucleotide sequence ID" value="NZ_BAABIC010000047.1"/>
</dbReference>
<evidence type="ECO:0000256" key="1">
    <source>
        <dbReference type="ARBA" id="ARBA00004141"/>
    </source>
</evidence>
<keyword evidence="3" id="KW-0813">Transport</keyword>
<feature type="transmembrane region" description="Helical" evidence="9">
    <location>
        <begin position="265"/>
        <end position="287"/>
    </location>
</feature>
<comment type="subcellular location">
    <subcellularLocation>
        <location evidence="1">Membrane</location>
        <topology evidence="1">Multi-pass membrane protein</topology>
    </subcellularLocation>
</comment>
<dbReference type="EMBL" id="BAABIC010000047">
    <property type="protein sequence ID" value="GAA4714958.1"/>
    <property type="molecule type" value="Genomic_DNA"/>
</dbReference>
<keyword evidence="7" id="KW-0924">Ammonia transport</keyword>
<evidence type="ECO:0000256" key="7">
    <source>
        <dbReference type="ARBA" id="ARBA00023177"/>
    </source>
</evidence>
<dbReference type="Proteomes" id="UP001500325">
    <property type="component" value="Unassembled WGS sequence"/>
</dbReference>
<protein>
    <submittedName>
        <fullName evidence="11">Ammonium transporter</fullName>
    </submittedName>
</protein>
<feature type="compositionally biased region" description="Low complexity" evidence="8">
    <location>
        <begin position="453"/>
        <end position="485"/>
    </location>
</feature>
<dbReference type="InterPro" id="IPR029020">
    <property type="entry name" value="Ammonium/urea_transptr"/>
</dbReference>
<feature type="region of interest" description="Disordered" evidence="8">
    <location>
        <begin position="438"/>
        <end position="485"/>
    </location>
</feature>
<dbReference type="PANTHER" id="PTHR11730:SF6">
    <property type="entry name" value="AMMONIUM TRANSPORTER"/>
    <property type="match status" value="1"/>
</dbReference>
<feature type="transmembrane region" description="Helical" evidence="9">
    <location>
        <begin position="149"/>
        <end position="167"/>
    </location>
</feature>
<feature type="transmembrane region" description="Helical" evidence="9">
    <location>
        <begin position="294"/>
        <end position="314"/>
    </location>
</feature>
<dbReference type="Gene3D" id="1.10.3430.10">
    <property type="entry name" value="Ammonium transporter AmtB like domains"/>
    <property type="match status" value="1"/>
</dbReference>
<evidence type="ECO:0000256" key="2">
    <source>
        <dbReference type="ARBA" id="ARBA00005887"/>
    </source>
</evidence>
<dbReference type="InterPro" id="IPR024041">
    <property type="entry name" value="NH4_transpt_AmtB-like_dom"/>
</dbReference>
<evidence type="ECO:0000256" key="5">
    <source>
        <dbReference type="ARBA" id="ARBA00022989"/>
    </source>
</evidence>
<comment type="similarity">
    <text evidence="2">Belongs to the ammonia transporter channel (TC 1.A.11.2) family.</text>
</comment>
<feature type="transmembrane region" description="Helical" evidence="9">
    <location>
        <begin position="391"/>
        <end position="415"/>
    </location>
</feature>
<dbReference type="SUPFAM" id="SSF111352">
    <property type="entry name" value="Ammonium transporter"/>
    <property type="match status" value="1"/>
</dbReference>
<keyword evidence="5 9" id="KW-1133">Transmembrane helix</keyword>
<feature type="transmembrane region" description="Helical" evidence="9">
    <location>
        <begin position="320"/>
        <end position="340"/>
    </location>
</feature>
<evidence type="ECO:0000259" key="10">
    <source>
        <dbReference type="Pfam" id="PF00909"/>
    </source>
</evidence>
<feature type="transmembrane region" description="Helical" evidence="9">
    <location>
        <begin position="225"/>
        <end position="250"/>
    </location>
</feature>
<keyword evidence="12" id="KW-1185">Reference proteome</keyword>
<name>A0ABP8XWR6_9PSEU</name>
<feature type="transmembrane region" description="Helical" evidence="9">
    <location>
        <begin position="347"/>
        <end position="365"/>
    </location>
</feature>
<dbReference type="Pfam" id="PF00909">
    <property type="entry name" value="Ammonium_transp"/>
    <property type="match status" value="1"/>
</dbReference>
<comment type="caution">
    <text evidence="11">The sequence shown here is derived from an EMBL/GenBank/DDBJ whole genome shotgun (WGS) entry which is preliminary data.</text>
</comment>
<feature type="transmembrane region" description="Helical" evidence="9">
    <location>
        <begin position="50"/>
        <end position="72"/>
    </location>
</feature>
<evidence type="ECO:0000256" key="9">
    <source>
        <dbReference type="SAM" id="Phobius"/>
    </source>
</evidence>
<keyword evidence="6 9" id="KW-0472">Membrane</keyword>
<evidence type="ECO:0000256" key="4">
    <source>
        <dbReference type="ARBA" id="ARBA00022692"/>
    </source>
</evidence>
<accession>A0ABP8XWR6</accession>
<dbReference type="PANTHER" id="PTHR11730">
    <property type="entry name" value="AMMONIUM TRANSPORTER"/>
    <property type="match status" value="1"/>
</dbReference>
<reference evidence="12" key="1">
    <citation type="journal article" date="2019" name="Int. J. Syst. Evol. Microbiol.">
        <title>The Global Catalogue of Microorganisms (GCM) 10K type strain sequencing project: providing services to taxonomists for standard genome sequencing and annotation.</title>
        <authorList>
            <consortium name="The Broad Institute Genomics Platform"/>
            <consortium name="The Broad Institute Genome Sequencing Center for Infectious Disease"/>
            <person name="Wu L."/>
            <person name="Ma J."/>
        </authorList>
    </citation>
    <scope>NUCLEOTIDE SEQUENCE [LARGE SCALE GENOMIC DNA]</scope>
    <source>
        <strain evidence="12">JCM 18055</strain>
    </source>
</reference>
<feature type="transmembrane region" description="Helical" evidence="9">
    <location>
        <begin position="12"/>
        <end position="38"/>
    </location>
</feature>
<evidence type="ECO:0000313" key="12">
    <source>
        <dbReference type="Proteomes" id="UP001500325"/>
    </source>
</evidence>
<evidence type="ECO:0000313" key="11">
    <source>
        <dbReference type="EMBL" id="GAA4714958.1"/>
    </source>
</evidence>
<sequence length="485" mass="51131">MPQFPEQASTHWILSTFIYTVGAIAVLLVVVGLVFIDVGLVRRRNVLDTALQKIGAAMVGGLGTLLIGYPLWQWQFNQAFGVPDPFWQAVRDWWLGGAFTTTASRYIDPSALPEADVLQIFLVFFVTFTMATVALIHTGVVERIKPVPLHVMSFVIGAVLSPLVGYLCWGSLSPLTLRGTHDFDGVFPLYITAGTFVLVLAWRVGPRLGAFHTHPTGARPAAQNLSFVGIGTLLILLALPFVTIGSGYIVPDVGFFGISFTESGIGVVIVNLVAAIIGGAVVGLLLAHRRREPTWAFLGPISGVVITGTLLDVGNAWQCLLVGALGPLVGLGTASILRRLRIDDPKVVPLALGPGVVGAVLTGFVEWGTRTGGYIGLEGPYAVGVAQITPWWQLAGVGATMLVAGVPAFLMCLLFERFGGLRADAAEEVTGLDRTRWGLENSSDDLDPRGVDDAAAPGAARAATAEPAEPAVPVAPAESATITSP</sequence>
<feature type="domain" description="Ammonium transporter AmtB-like" evidence="10">
    <location>
        <begin position="20"/>
        <end position="439"/>
    </location>
</feature>
<keyword evidence="4 9" id="KW-0812">Transmembrane</keyword>
<proteinExistence type="inferred from homology"/>
<evidence type="ECO:0000256" key="8">
    <source>
        <dbReference type="SAM" id="MobiDB-lite"/>
    </source>
</evidence>
<evidence type="ECO:0000256" key="3">
    <source>
        <dbReference type="ARBA" id="ARBA00022448"/>
    </source>
</evidence>
<feature type="transmembrane region" description="Helical" evidence="9">
    <location>
        <begin position="187"/>
        <end position="204"/>
    </location>
</feature>
<organism evidence="11 12">
    <name type="scientific">Pseudonocardia yuanmonensis</name>
    <dbReference type="NCBI Taxonomy" id="1095914"/>
    <lineage>
        <taxon>Bacteria</taxon>
        <taxon>Bacillati</taxon>
        <taxon>Actinomycetota</taxon>
        <taxon>Actinomycetes</taxon>
        <taxon>Pseudonocardiales</taxon>
        <taxon>Pseudonocardiaceae</taxon>
        <taxon>Pseudonocardia</taxon>
    </lineage>
</organism>